<dbReference type="AlphaFoldDB" id="A0A9W8ZAU1"/>
<dbReference type="Gene3D" id="3.30.465.10">
    <property type="match status" value="1"/>
</dbReference>
<evidence type="ECO:0000259" key="6">
    <source>
        <dbReference type="PROSITE" id="PS51387"/>
    </source>
</evidence>
<evidence type="ECO:0000256" key="4">
    <source>
        <dbReference type="ARBA" id="ARBA00022827"/>
    </source>
</evidence>
<protein>
    <recommendedName>
        <fullName evidence="6">FAD-binding PCMH-type domain-containing protein</fullName>
    </recommendedName>
</protein>
<name>A0A9W8ZAU1_9PLEO</name>
<dbReference type="InterPro" id="IPR050416">
    <property type="entry name" value="FAD-linked_Oxidoreductase"/>
</dbReference>
<dbReference type="PANTHER" id="PTHR42973:SF39">
    <property type="entry name" value="FAD-BINDING PCMH-TYPE DOMAIN-CONTAINING PROTEIN"/>
    <property type="match status" value="1"/>
</dbReference>
<feature type="domain" description="FAD-binding PCMH-type" evidence="6">
    <location>
        <begin position="34"/>
        <end position="203"/>
    </location>
</feature>
<dbReference type="PROSITE" id="PS51387">
    <property type="entry name" value="FAD_PCMH"/>
    <property type="match status" value="1"/>
</dbReference>
<proteinExistence type="inferred from homology"/>
<accession>A0A9W8ZAU1</accession>
<keyword evidence="4" id="KW-0274">FAD</keyword>
<evidence type="ECO:0000256" key="3">
    <source>
        <dbReference type="ARBA" id="ARBA00022630"/>
    </source>
</evidence>
<gene>
    <name evidence="7" type="ORF">N0V91_007719</name>
</gene>
<dbReference type="Pfam" id="PF01565">
    <property type="entry name" value="FAD_binding_4"/>
    <property type="match status" value="1"/>
</dbReference>
<organism evidence="7 8">
    <name type="scientific">Didymella pomorum</name>
    <dbReference type="NCBI Taxonomy" id="749634"/>
    <lineage>
        <taxon>Eukaryota</taxon>
        <taxon>Fungi</taxon>
        <taxon>Dikarya</taxon>
        <taxon>Ascomycota</taxon>
        <taxon>Pezizomycotina</taxon>
        <taxon>Dothideomycetes</taxon>
        <taxon>Pleosporomycetidae</taxon>
        <taxon>Pleosporales</taxon>
        <taxon>Pleosporineae</taxon>
        <taxon>Didymellaceae</taxon>
        <taxon>Didymella</taxon>
    </lineage>
</organism>
<dbReference type="EMBL" id="JAPEVA010000070">
    <property type="protein sequence ID" value="KAJ4401678.1"/>
    <property type="molecule type" value="Genomic_DNA"/>
</dbReference>
<evidence type="ECO:0000256" key="2">
    <source>
        <dbReference type="ARBA" id="ARBA00005466"/>
    </source>
</evidence>
<dbReference type="Gene3D" id="3.40.462.20">
    <property type="match status" value="1"/>
</dbReference>
<dbReference type="PANTHER" id="PTHR42973">
    <property type="entry name" value="BINDING OXIDOREDUCTASE, PUTATIVE (AFU_ORTHOLOGUE AFUA_1G17690)-RELATED"/>
    <property type="match status" value="1"/>
</dbReference>
<comment type="caution">
    <text evidence="7">The sequence shown here is derived from an EMBL/GenBank/DDBJ whole genome shotgun (WGS) entry which is preliminary data.</text>
</comment>
<evidence type="ECO:0000313" key="7">
    <source>
        <dbReference type="EMBL" id="KAJ4401678.1"/>
    </source>
</evidence>
<dbReference type="SUPFAM" id="SSF56176">
    <property type="entry name" value="FAD-binding/transporter-associated domain-like"/>
    <property type="match status" value="1"/>
</dbReference>
<comment type="similarity">
    <text evidence="2">Belongs to the oxygen-dependent FAD-linked oxidoreductase family.</text>
</comment>
<evidence type="ECO:0000256" key="5">
    <source>
        <dbReference type="ARBA" id="ARBA00023002"/>
    </source>
</evidence>
<keyword evidence="5" id="KW-0560">Oxidoreductase</keyword>
<comment type="cofactor">
    <cofactor evidence="1">
        <name>FAD</name>
        <dbReference type="ChEBI" id="CHEBI:57692"/>
    </cofactor>
</comment>
<dbReference type="InterPro" id="IPR006094">
    <property type="entry name" value="Oxid_FAD_bind_N"/>
</dbReference>
<dbReference type="InterPro" id="IPR036318">
    <property type="entry name" value="FAD-bd_PCMH-like_sf"/>
</dbReference>
<dbReference type="OrthoDB" id="415825at2759"/>
<dbReference type="InterPro" id="IPR016166">
    <property type="entry name" value="FAD-bd_PCMH"/>
</dbReference>
<dbReference type="Proteomes" id="UP001140510">
    <property type="component" value="Unassembled WGS sequence"/>
</dbReference>
<dbReference type="InterPro" id="IPR016169">
    <property type="entry name" value="FAD-bd_PCMH_sub2"/>
</dbReference>
<dbReference type="GO" id="GO:0016491">
    <property type="term" value="F:oxidoreductase activity"/>
    <property type="evidence" value="ECO:0007669"/>
    <property type="project" value="UniProtKB-KW"/>
</dbReference>
<reference evidence="7" key="1">
    <citation type="submission" date="2022-10" db="EMBL/GenBank/DDBJ databases">
        <title>Tapping the CABI collections for fungal endophytes: first genome assemblies for Collariella, Neodidymelliopsis, Ascochyta clinopodiicola, Didymella pomorum, Didymosphaeria variabile, Neocosmospora piperis and Neocucurbitaria cava.</title>
        <authorList>
            <person name="Hill R."/>
        </authorList>
    </citation>
    <scope>NUCLEOTIDE SEQUENCE</scope>
    <source>
        <strain evidence="7">IMI 355091</strain>
    </source>
</reference>
<evidence type="ECO:0000256" key="1">
    <source>
        <dbReference type="ARBA" id="ARBA00001974"/>
    </source>
</evidence>
<keyword evidence="3" id="KW-0285">Flavoprotein</keyword>
<evidence type="ECO:0000313" key="8">
    <source>
        <dbReference type="Proteomes" id="UP001140510"/>
    </source>
</evidence>
<dbReference type="GO" id="GO:0071949">
    <property type="term" value="F:FAD binding"/>
    <property type="evidence" value="ECO:0007669"/>
    <property type="project" value="InterPro"/>
</dbReference>
<keyword evidence="8" id="KW-1185">Reference proteome</keyword>
<sequence>MADRATIPITWKDNSTEEEYERARVGRVFNQRRPARYPIAVVEATEEDHVVEAIKLARRKEARVSIRSGGHSWAAWSVRDNAVLVDFGNYKLIDLDESTGTVTVSPSVTGRQLNSFLQKKGLLFPGGHCPDVGLGGFLLQGGMGWVCRSWGWACTNVKAIDVVTADGDKLHCDETENKDLFWAARGAGPGYIYRKEDFKKALNWVKAIAEHFDRDTELVCVGLYLSEYVESVVLISFTSFKWSDADAMEALQPAEDSAPSGYLQSWFARPSSLEEQYNAQAMSNPEGHRWCCDNAYVKNDADVAEVLKEAFTTLPNRKTFALWFSMAPLSQRPLPDMAVSMQSDHYFASYTLWEDEKDDNYYQTWVRSVMQRLEPHTVGQYLGDSDFQVRNTKYWADEQGQKLMDIRKKWDPEGVLCGYLDRGDASGVNGLKNILQI</sequence>